<dbReference type="RefSeq" id="WP_027445119.1">
    <property type="nucleotide sequence ID" value="NZ_AULJ01000001.1"/>
</dbReference>
<sequence length="229" mass="25618">MSTYEMLLRTALSFIVLLVLTRILGHKQIGQLTFFNYVTGITFGSTAAEIMVNHDVSKLGGISSLTLWALLTFLVAYIGMKSGKARVLLDGQPTIVIKKGKLLKKALASQRLNIDDLSMMLRAKNIFTISEVDYAILEPNGQISVLKKPEYENPTREDFQFVPPPNLVVPSEVIVDGALVEKNLKELNVTRSWLNNQLHMNNVSSVKEVLYAELQKDRTLLVVKKEDSI</sequence>
<keyword evidence="4 7" id="KW-0812">Transmembrane</keyword>
<keyword evidence="11" id="KW-1185">Reference proteome</keyword>
<evidence type="ECO:0000313" key="11">
    <source>
        <dbReference type="Proteomes" id="UP000030403"/>
    </source>
</evidence>
<accession>A0A0A5G3G9</accession>
<name>A0A0A5G3G9_9BACI</name>
<dbReference type="AlphaFoldDB" id="A0A0A5G3G9"/>
<dbReference type="PANTHER" id="PTHR34582">
    <property type="entry name" value="UPF0702 TRANSMEMBRANE PROTEIN YCAP"/>
    <property type="match status" value="1"/>
</dbReference>
<dbReference type="GO" id="GO:0005886">
    <property type="term" value="C:plasma membrane"/>
    <property type="evidence" value="ECO:0007669"/>
    <property type="project" value="UniProtKB-SubCell"/>
</dbReference>
<evidence type="ECO:0000256" key="3">
    <source>
        <dbReference type="ARBA" id="ARBA00022475"/>
    </source>
</evidence>
<dbReference type="InterPro" id="IPR048454">
    <property type="entry name" value="YetF_N"/>
</dbReference>
<evidence type="ECO:0000256" key="2">
    <source>
        <dbReference type="ARBA" id="ARBA00006448"/>
    </source>
</evidence>
<comment type="caution">
    <text evidence="10">The sequence shown here is derived from an EMBL/GenBank/DDBJ whole genome shotgun (WGS) entry which is preliminary data.</text>
</comment>
<dbReference type="Proteomes" id="UP000030403">
    <property type="component" value="Unassembled WGS sequence"/>
</dbReference>
<protein>
    <recommendedName>
        <fullName evidence="12">DUF421 domain-containing protein</fullName>
    </recommendedName>
</protein>
<keyword evidence="5 7" id="KW-1133">Transmembrane helix</keyword>
<gene>
    <name evidence="10" type="ORF">N783_14115</name>
</gene>
<dbReference type="PANTHER" id="PTHR34582:SF7">
    <property type="entry name" value="UPF0702 TRANSMEMBRANE PROTEIN YDFS"/>
    <property type="match status" value="1"/>
</dbReference>
<keyword evidence="6 7" id="KW-0472">Membrane</keyword>
<evidence type="ECO:0000256" key="4">
    <source>
        <dbReference type="ARBA" id="ARBA00022692"/>
    </source>
</evidence>
<feature type="domain" description="YetF-like N-terminal transmembrane" evidence="9">
    <location>
        <begin position="4"/>
        <end position="78"/>
    </location>
</feature>
<feature type="transmembrane region" description="Helical" evidence="7">
    <location>
        <begin position="59"/>
        <end position="79"/>
    </location>
</feature>
<keyword evidence="3" id="KW-1003">Cell membrane</keyword>
<dbReference type="InterPro" id="IPR023090">
    <property type="entry name" value="UPF0702_alpha/beta_dom_sf"/>
</dbReference>
<evidence type="ECO:0000259" key="9">
    <source>
        <dbReference type="Pfam" id="PF20730"/>
    </source>
</evidence>
<evidence type="ECO:0000256" key="7">
    <source>
        <dbReference type="SAM" id="Phobius"/>
    </source>
</evidence>
<dbReference type="Gene3D" id="3.30.240.20">
    <property type="entry name" value="bsu07140 like domains"/>
    <property type="match status" value="2"/>
</dbReference>
<evidence type="ECO:0000259" key="8">
    <source>
        <dbReference type="Pfam" id="PF04239"/>
    </source>
</evidence>
<dbReference type="eggNOG" id="COG2323">
    <property type="taxonomic scope" value="Bacteria"/>
</dbReference>
<dbReference type="Pfam" id="PF04239">
    <property type="entry name" value="DUF421"/>
    <property type="match status" value="1"/>
</dbReference>
<evidence type="ECO:0000313" key="10">
    <source>
        <dbReference type="EMBL" id="KGX85625.1"/>
    </source>
</evidence>
<dbReference type="InterPro" id="IPR007353">
    <property type="entry name" value="DUF421"/>
</dbReference>
<proteinExistence type="inferred from homology"/>
<evidence type="ECO:0000256" key="1">
    <source>
        <dbReference type="ARBA" id="ARBA00004651"/>
    </source>
</evidence>
<feature type="domain" description="YetF C-terminal" evidence="8">
    <location>
        <begin position="81"/>
        <end position="214"/>
    </location>
</feature>
<evidence type="ECO:0008006" key="12">
    <source>
        <dbReference type="Google" id="ProtNLM"/>
    </source>
</evidence>
<comment type="subcellular location">
    <subcellularLocation>
        <location evidence="1">Cell membrane</location>
        <topology evidence="1">Multi-pass membrane protein</topology>
    </subcellularLocation>
</comment>
<dbReference type="Pfam" id="PF20730">
    <property type="entry name" value="YetF_N"/>
    <property type="match status" value="1"/>
</dbReference>
<evidence type="ECO:0000256" key="5">
    <source>
        <dbReference type="ARBA" id="ARBA00022989"/>
    </source>
</evidence>
<evidence type="ECO:0000256" key="6">
    <source>
        <dbReference type="ARBA" id="ARBA00023136"/>
    </source>
</evidence>
<organism evidence="10 11">
    <name type="scientific">Pontibacillus marinus BH030004 = DSM 16465</name>
    <dbReference type="NCBI Taxonomy" id="1385511"/>
    <lineage>
        <taxon>Bacteria</taxon>
        <taxon>Bacillati</taxon>
        <taxon>Bacillota</taxon>
        <taxon>Bacilli</taxon>
        <taxon>Bacillales</taxon>
        <taxon>Bacillaceae</taxon>
        <taxon>Pontibacillus</taxon>
    </lineage>
</organism>
<dbReference type="EMBL" id="AVPF01000038">
    <property type="protein sequence ID" value="KGX85625.1"/>
    <property type="molecule type" value="Genomic_DNA"/>
</dbReference>
<comment type="similarity">
    <text evidence="2">Belongs to the UPF0702 family.</text>
</comment>
<dbReference type="OrthoDB" id="9778331at2"/>
<dbReference type="STRING" id="1385511.GCA_000425225_00024"/>
<reference evidence="10 11" key="1">
    <citation type="submission" date="2013-08" db="EMBL/GenBank/DDBJ databases">
        <authorList>
            <person name="Huang J."/>
            <person name="Wang G."/>
        </authorList>
    </citation>
    <scope>NUCLEOTIDE SEQUENCE [LARGE SCALE GENOMIC DNA]</scope>
    <source>
        <strain evidence="10 11">BH030004</strain>
    </source>
</reference>